<dbReference type="AlphaFoldDB" id="A0A127PXY8"/>
<dbReference type="STRING" id="279113.CPter91_0301"/>
<dbReference type="Proteomes" id="UP000074561">
    <property type="component" value="Chromosome"/>
</dbReference>
<dbReference type="RefSeq" id="WP_150119603.1">
    <property type="nucleotide sequence ID" value="NZ_CP013234.1"/>
</dbReference>
<accession>A0A127PXY8</accession>
<name>A0A127PXY8_9BURK</name>
<evidence type="ECO:0008006" key="3">
    <source>
        <dbReference type="Google" id="ProtNLM"/>
    </source>
</evidence>
<dbReference type="OrthoDB" id="583824at2"/>
<protein>
    <recommendedName>
        <fullName evidence="3">Zinc-ribbon domain-containing protein</fullName>
    </recommendedName>
</protein>
<evidence type="ECO:0000313" key="2">
    <source>
        <dbReference type="Proteomes" id="UP000074561"/>
    </source>
</evidence>
<dbReference type="KEGG" id="cpra:CPter91_0301"/>
<organism evidence="1 2">
    <name type="scientific">Collimonas pratensis</name>
    <dbReference type="NCBI Taxonomy" id="279113"/>
    <lineage>
        <taxon>Bacteria</taxon>
        <taxon>Pseudomonadati</taxon>
        <taxon>Pseudomonadota</taxon>
        <taxon>Betaproteobacteria</taxon>
        <taxon>Burkholderiales</taxon>
        <taxon>Oxalobacteraceae</taxon>
        <taxon>Collimonas</taxon>
    </lineage>
</organism>
<evidence type="ECO:0000313" key="1">
    <source>
        <dbReference type="EMBL" id="AMP02700.1"/>
    </source>
</evidence>
<proteinExistence type="predicted"/>
<reference evidence="1 2" key="1">
    <citation type="submission" date="2015-11" db="EMBL/GenBank/DDBJ databases">
        <title>Exploring the genomic traits of fungus-feeding bacterial genus Collimonas.</title>
        <authorList>
            <person name="Song C."/>
            <person name="Schmidt R."/>
            <person name="de Jager V."/>
            <person name="Krzyzanowska D."/>
            <person name="Jongedijk E."/>
            <person name="Cankar K."/>
            <person name="Beekwilder J."/>
            <person name="van Veen A."/>
            <person name="de Boer W."/>
            <person name="van Veen J.A."/>
            <person name="Garbeva P."/>
        </authorList>
    </citation>
    <scope>NUCLEOTIDE SEQUENCE [LARGE SCALE GENOMIC DNA]</scope>
    <source>
        <strain evidence="1 2">Ter91</strain>
    </source>
</reference>
<gene>
    <name evidence="1" type="ORF">CPter91_0301</name>
</gene>
<sequence length="344" mass="39702">MTSIKKITYPGLEAQNNQRRLTLEEMQAIARERGGLCLSDSYLNIDTPLQWQCAQLHRWRATPNSVKRGTWCSICYRGSQRQSLEELQDLAQQKGAELLSKRTGSYLEKLRWRCAHNHTWQATASQIRAGNWCQQCYYDSMRGNIEAMHALAAAKGGYCLSPIYIDAVTHLQWQCAVGHIWLAKPATVTTRWCPICGFDRKRLGIEKMQELARQRGGHCLSEVYKNNVTCLTWQCAKGHTWQAKPVHVQRGHWCHECYLEKVRAGISEMQEIAQMRGGLCLSDTYINLKSPLNWQCIEGHIWEAKPEHIRNGSWCPECQRIGRDLKKKLDTKKKKKRFSMPNLL</sequence>
<dbReference type="PATRIC" id="fig|279113.9.peg.308"/>
<dbReference type="EMBL" id="CP013234">
    <property type="protein sequence ID" value="AMP02700.1"/>
    <property type="molecule type" value="Genomic_DNA"/>
</dbReference>